<keyword evidence="6 9" id="KW-0804">Transcription</keyword>
<feature type="binding site" evidence="7">
    <location>
        <position position="142"/>
    </location>
    <ligand>
        <name>Zn(2+)</name>
        <dbReference type="ChEBI" id="CHEBI:29105"/>
    </ligand>
</feature>
<keyword evidence="5 9" id="KW-0238">DNA-binding</keyword>
<keyword evidence="8 9" id="KW-0408">Iron</keyword>
<dbReference type="SUPFAM" id="SSF46785">
    <property type="entry name" value="Winged helix' DNA-binding domain"/>
    <property type="match status" value="1"/>
</dbReference>
<protein>
    <recommendedName>
        <fullName evidence="9">Ferric uptake regulation protein</fullName>
    </recommendedName>
</protein>
<dbReference type="GO" id="GO:0003700">
    <property type="term" value="F:DNA-binding transcription factor activity"/>
    <property type="evidence" value="ECO:0007669"/>
    <property type="project" value="UniProtKB-UniRule"/>
</dbReference>
<dbReference type="PANTHER" id="PTHR33202:SF6">
    <property type="entry name" value="ZINC UPTAKE REGULATION PROTEIN"/>
    <property type="match status" value="1"/>
</dbReference>
<keyword evidence="9" id="KW-0963">Cytoplasm</keyword>
<dbReference type="InterPro" id="IPR036388">
    <property type="entry name" value="WH-like_DNA-bd_sf"/>
</dbReference>
<dbReference type="CDD" id="cd07153">
    <property type="entry name" value="Fur_like"/>
    <property type="match status" value="1"/>
</dbReference>
<feature type="binding site" evidence="8">
    <location>
        <position position="92"/>
    </location>
    <ligand>
        <name>Fe cation</name>
        <dbReference type="ChEBI" id="CHEBI:24875"/>
    </ligand>
</feature>
<dbReference type="GO" id="GO:0045892">
    <property type="term" value="P:negative regulation of DNA-templated transcription"/>
    <property type="evidence" value="ECO:0007669"/>
    <property type="project" value="TreeGrafter"/>
</dbReference>
<keyword evidence="3 7" id="KW-0862">Zinc</keyword>
<dbReference type="GO" id="GO:0005829">
    <property type="term" value="C:cytosol"/>
    <property type="evidence" value="ECO:0007669"/>
    <property type="project" value="TreeGrafter"/>
</dbReference>
<evidence type="ECO:0000256" key="8">
    <source>
        <dbReference type="PIRSR" id="PIRSR602481-2"/>
    </source>
</evidence>
<comment type="subunit">
    <text evidence="9">Homodimer.</text>
</comment>
<dbReference type="PANTHER" id="PTHR33202">
    <property type="entry name" value="ZINC UPTAKE REGULATION PROTEIN"/>
    <property type="match status" value="1"/>
</dbReference>
<feature type="binding site" evidence="7">
    <location>
        <position position="102"/>
    </location>
    <ligand>
        <name>Zn(2+)</name>
        <dbReference type="ChEBI" id="CHEBI:29105"/>
    </ligand>
</feature>
<evidence type="ECO:0000313" key="10">
    <source>
        <dbReference type="EMBL" id="KRO40948.1"/>
    </source>
</evidence>
<comment type="subcellular location">
    <subcellularLocation>
        <location evidence="9">Cytoplasm</location>
    </subcellularLocation>
</comment>
<proteinExistence type="inferred from homology"/>
<dbReference type="GO" id="GO:0000976">
    <property type="term" value="F:transcription cis-regulatory region binding"/>
    <property type="evidence" value="ECO:0007669"/>
    <property type="project" value="TreeGrafter"/>
</dbReference>
<name>A0A0R2PSS1_9GAMM</name>
<dbReference type="Proteomes" id="UP000050874">
    <property type="component" value="Unassembled WGS sequence"/>
</dbReference>
<keyword evidence="4 9" id="KW-0805">Transcription regulation</keyword>
<dbReference type="InterPro" id="IPR043135">
    <property type="entry name" value="Fur_C"/>
</dbReference>
<dbReference type="Gene3D" id="3.30.1490.190">
    <property type="match status" value="1"/>
</dbReference>
<dbReference type="InterPro" id="IPR002481">
    <property type="entry name" value="FUR"/>
</dbReference>
<dbReference type="EMBL" id="LIAV01000042">
    <property type="protein sequence ID" value="KRO40948.1"/>
    <property type="molecule type" value="Genomic_DNA"/>
</dbReference>
<reference evidence="11" key="1">
    <citation type="submission" date="2015-10" db="EMBL/GenBank/DDBJ databases">
        <title>Metagenome-Assembled Genomes uncover a global brackish microbiome.</title>
        <authorList>
            <person name="Hugerth L.W."/>
            <person name="Larsson J."/>
            <person name="Alneberg J."/>
            <person name="Lindh M.V."/>
            <person name="Legrand C."/>
            <person name="Pinhassi J."/>
            <person name="Andersson A."/>
        </authorList>
    </citation>
    <scope>NUCLEOTIDE SEQUENCE [LARGE SCALE GENOMIC DNA]</scope>
</reference>
<dbReference type="AlphaFoldDB" id="A0A0R2PSS1"/>
<keyword evidence="2 9" id="KW-0678">Repressor</keyword>
<gene>
    <name evidence="9" type="primary">fur</name>
    <name evidence="10" type="ORF">ABR63_05840</name>
</gene>
<dbReference type="InterPro" id="IPR036390">
    <property type="entry name" value="WH_DNA-bd_sf"/>
</dbReference>
<keyword evidence="7 9" id="KW-0479">Metal-binding</keyword>
<evidence type="ECO:0000256" key="5">
    <source>
        <dbReference type="ARBA" id="ARBA00023125"/>
    </source>
</evidence>
<evidence type="ECO:0000256" key="9">
    <source>
        <dbReference type="RuleBase" id="RU364037"/>
    </source>
</evidence>
<comment type="similarity">
    <text evidence="1 9">Belongs to the Fur family.</text>
</comment>
<evidence type="ECO:0000256" key="6">
    <source>
        <dbReference type="ARBA" id="ARBA00023163"/>
    </source>
</evidence>
<feature type="binding site" evidence="7">
    <location>
        <position position="99"/>
    </location>
    <ligand>
        <name>Zn(2+)</name>
        <dbReference type="ChEBI" id="CHEBI:29105"/>
    </ligand>
</feature>
<evidence type="ECO:0000256" key="2">
    <source>
        <dbReference type="ARBA" id="ARBA00022491"/>
    </source>
</evidence>
<evidence type="ECO:0000256" key="3">
    <source>
        <dbReference type="ARBA" id="ARBA00022833"/>
    </source>
</evidence>
<feature type="binding site" evidence="7">
    <location>
        <position position="139"/>
    </location>
    <ligand>
        <name>Zn(2+)</name>
        <dbReference type="ChEBI" id="CHEBI:29105"/>
    </ligand>
</feature>
<comment type="cofactor">
    <cofactor evidence="8">
        <name>Mn(2+)</name>
        <dbReference type="ChEBI" id="CHEBI:29035"/>
    </cofactor>
    <cofactor evidence="8">
        <name>Fe(2+)</name>
        <dbReference type="ChEBI" id="CHEBI:29033"/>
    </cofactor>
    <text evidence="8">Binds 1 Mn(2+) or Fe(2+) ion per subunit.</text>
</comment>
<comment type="caution">
    <text evidence="10">The sequence shown here is derived from an EMBL/GenBank/DDBJ whole genome shotgun (WGS) entry which is preliminary data.</text>
</comment>
<evidence type="ECO:0000256" key="4">
    <source>
        <dbReference type="ARBA" id="ARBA00023015"/>
    </source>
</evidence>
<accession>A0A0R2PSS1</accession>
<evidence type="ECO:0000256" key="7">
    <source>
        <dbReference type="PIRSR" id="PIRSR602481-1"/>
    </source>
</evidence>
<sequence>MSNSITISKVKDLCKQRELNFTASRSTIMSVLIRLKSPKTAYEILEEVHKKDLSAKPATIYRALDFLCTNGFAHRIETDNTYLACDGQENPHVAQFLICLKCKQAIEFHSHQATTEISKRAKKEGFKITEEILEAKGFCQNCR</sequence>
<evidence type="ECO:0000313" key="11">
    <source>
        <dbReference type="Proteomes" id="UP000050874"/>
    </source>
</evidence>
<evidence type="ECO:0000256" key="1">
    <source>
        <dbReference type="ARBA" id="ARBA00007957"/>
    </source>
</evidence>
<dbReference type="GO" id="GO:1900376">
    <property type="term" value="P:regulation of secondary metabolite biosynthetic process"/>
    <property type="evidence" value="ECO:0007669"/>
    <property type="project" value="TreeGrafter"/>
</dbReference>
<dbReference type="Gene3D" id="1.10.10.10">
    <property type="entry name" value="Winged helix-like DNA-binding domain superfamily/Winged helix DNA-binding domain"/>
    <property type="match status" value="1"/>
</dbReference>
<dbReference type="GO" id="GO:0008270">
    <property type="term" value="F:zinc ion binding"/>
    <property type="evidence" value="ECO:0007669"/>
    <property type="project" value="TreeGrafter"/>
</dbReference>
<organism evidence="10 11">
    <name type="scientific">SAR86 cluster bacterium BACL1 MAG-120920-bin57</name>
    <dbReference type="NCBI Taxonomy" id="1655571"/>
    <lineage>
        <taxon>Bacteria</taxon>
        <taxon>Pseudomonadati</taxon>
        <taxon>Pseudomonadota</taxon>
        <taxon>Gammaproteobacteria</taxon>
        <taxon>SAR86 cluster</taxon>
    </lineage>
</organism>
<dbReference type="Pfam" id="PF01475">
    <property type="entry name" value="FUR"/>
    <property type="match status" value="1"/>
</dbReference>
<comment type="cofactor">
    <cofactor evidence="7">
        <name>Zn(2+)</name>
        <dbReference type="ChEBI" id="CHEBI:29105"/>
    </cofactor>
    <text evidence="7">Binds 1 zinc ion per subunit.</text>
</comment>